<proteinExistence type="inferred from homology"/>
<dbReference type="Pfam" id="PF04520">
    <property type="entry name" value="Senescence_reg"/>
    <property type="match status" value="1"/>
</dbReference>
<protein>
    <submittedName>
        <fullName evidence="2">Uncharacterized protein</fullName>
    </submittedName>
</protein>
<evidence type="ECO:0000313" key="2">
    <source>
        <dbReference type="EMBL" id="CAA0813054.1"/>
    </source>
</evidence>
<dbReference type="InterPro" id="IPR007608">
    <property type="entry name" value="Senescence_reg_S40"/>
</dbReference>
<organism evidence="2 3">
    <name type="scientific">Striga hermonthica</name>
    <name type="common">Purple witchweed</name>
    <name type="synonym">Buchnera hermonthica</name>
    <dbReference type="NCBI Taxonomy" id="68872"/>
    <lineage>
        <taxon>Eukaryota</taxon>
        <taxon>Viridiplantae</taxon>
        <taxon>Streptophyta</taxon>
        <taxon>Embryophyta</taxon>
        <taxon>Tracheophyta</taxon>
        <taxon>Spermatophyta</taxon>
        <taxon>Magnoliopsida</taxon>
        <taxon>eudicotyledons</taxon>
        <taxon>Gunneridae</taxon>
        <taxon>Pentapetalae</taxon>
        <taxon>asterids</taxon>
        <taxon>lamiids</taxon>
        <taxon>Lamiales</taxon>
        <taxon>Orobanchaceae</taxon>
        <taxon>Buchnereae</taxon>
        <taxon>Striga</taxon>
    </lineage>
</organism>
<dbReference type="Proteomes" id="UP001153555">
    <property type="component" value="Unassembled WGS sequence"/>
</dbReference>
<accession>A0A9N7R4E4</accession>
<name>A0A9N7R4E4_STRHE</name>
<dbReference type="PANTHER" id="PTHR33083:SF123">
    <property type="entry name" value="EXPRESSED PROTEIN"/>
    <property type="match status" value="1"/>
</dbReference>
<sequence length="248" mass="27098">MGVMAPMEEFLRGMTPVHRQSSAPTFCLIRLAGKPKPFPLDPTRGGDPLELHESDVVWSFAVSPDGRRRFNPARSGLSSLLSDQSHRPVCRKTSPVAIPKELRQGDGHAPAKFRQSVPVNIPAWPKNWKGSGEVDEDDGFGEAGEMVPPHVIVARSHATFSVFEGAGRTLKGRDLRRVRNTVLQKTGMYIVMAMGNSPSGIDSPYPSPRENFLPMGIPIYAFGEDFLPIPITRGDKSPSGIPIPANCY</sequence>
<gene>
    <name evidence="2" type="ORF">SHERM_13613</name>
</gene>
<keyword evidence="3" id="KW-1185">Reference proteome</keyword>
<evidence type="ECO:0000313" key="3">
    <source>
        <dbReference type="Proteomes" id="UP001153555"/>
    </source>
</evidence>
<dbReference type="GO" id="GO:0010150">
    <property type="term" value="P:leaf senescence"/>
    <property type="evidence" value="ECO:0007669"/>
    <property type="project" value="UniProtKB-ARBA"/>
</dbReference>
<reference evidence="2" key="1">
    <citation type="submission" date="2019-12" db="EMBL/GenBank/DDBJ databases">
        <authorList>
            <person name="Scholes J."/>
        </authorList>
    </citation>
    <scope>NUCLEOTIDE SEQUENCE</scope>
</reference>
<dbReference type="PANTHER" id="PTHR33083">
    <property type="entry name" value="EXPRESSED PROTEIN"/>
    <property type="match status" value="1"/>
</dbReference>
<dbReference type="OrthoDB" id="1927868at2759"/>
<dbReference type="AlphaFoldDB" id="A0A9N7R4E4"/>
<dbReference type="EMBL" id="CACSLK010011299">
    <property type="protein sequence ID" value="CAA0813054.1"/>
    <property type="molecule type" value="Genomic_DNA"/>
</dbReference>
<comment type="caution">
    <text evidence="2">The sequence shown here is derived from an EMBL/GenBank/DDBJ whole genome shotgun (WGS) entry which is preliminary data.</text>
</comment>
<comment type="similarity">
    <text evidence="1">Belongs to the senescence regulator S40 family.</text>
</comment>
<evidence type="ECO:0000256" key="1">
    <source>
        <dbReference type="ARBA" id="ARBA00034773"/>
    </source>
</evidence>